<dbReference type="EMBL" id="CP002042">
    <property type="protein sequence ID" value="ADH62321.1"/>
    <property type="molecule type" value="Genomic_DNA"/>
</dbReference>
<dbReference type="HOGENOM" id="CLU_112427_0_0_0"/>
<evidence type="ECO:0000256" key="1">
    <source>
        <dbReference type="SAM" id="MobiDB-lite"/>
    </source>
</evidence>
<name>D7BI47_ALLS1</name>
<evidence type="ECO:0000313" key="3">
    <source>
        <dbReference type="Proteomes" id="UP000001916"/>
    </source>
</evidence>
<proteinExistence type="predicted"/>
<dbReference type="KEGG" id="msv:Mesil_0380"/>
<evidence type="ECO:0000313" key="2">
    <source>
        <dbReference type="EMBL" id="ADH62321.1"/>
    </source>
</evidence>
<dbReference type="AlphaFoldDB" id="D7BI47"/>
<evidence type="ECO:0008006" key="4">
    <source>
        <dbReference type="Google" id="ProtNLM"/>
    </source>
</evidence>
<feature type="region of interest" description="Disordered" evidence="1">
    <location>
        <begin position="75"/>
        <end position="101"/>
    </location>
</feature>
<dbReference type="RefSeq" id="WP_013156928.1">
    <property type="nucleotide sequence ID" value="NC_014212.1"/>
</dbReference>
<reference evidence="2 3" key="1">
    <citation type="journal article" date="2010" name="Stand. Genomic Sci.">
        <title>Complete genome sequence of Meiothermus silvanus type strain (VI-R2).</title>
        <authorList>
            <person name="Sikorski J."/>
            <person name="Tindall B.J."/>
            <person name="Lowry S."/>
            <person name="Lucas S."/>
            <person name="Nolan M."/>
            <person name="Copeland A."/>
            <person name="Glavina Del Rio T."/>
            <person name="Tice H."/>
            <person name="Cheng J.F."/>
            <person name="Han C."/>
            <person name="Pitluck S."/>
            <person name="Liolios K."/>
            <person name="Ivanova N."/>
            <person name="Mavromatis K."/>
            <person name="Mikhailova N."/>
            <person name="Pati A."/>
            <person name="Goodwin L."/>
            <person name="Chen A."/>
            <person name="Palaniappan K."/>
            <person name="Land M."/>
            <person name="Hauser L."/>
            <person name="Chang Y.J."/>
            <person name="Jeffries C.D."/>
            <person name="Rohde M."/>
            <person name="Goker M."/>
            <person name="Woyke T."/>
            <person name="Bristow J."/>
            <person name="Eisen J.A."/>
            <person name="Markowitz V."/>
            <person name="Hugenholtz P."/>
            <person name="Kyrpides N.C."/>
            <person name="Klenk H.P."/>
            <person name="Lapidus A."/>
        </authorList>
    </citation>
    <scope>NUCLEOTIDE SEQUENCE [LARGE SCALE GENOMIC DNA]</scope>
    <source>
        <strain evidence="3">ATCC 700542 / DSM 9946 / VI-R2</strain>
    </source>
</reference>
<accession>D7BI47</accession>
<dbReference type="OrthoDB" id="25794at2"/>
<protein>
    <recommendedName>
        <fullName evidence="4">Roadblock/LC7 family protein</fullName>
    </recommendedName>
</protein>
<dbReference type="eggNOG" id="ENOG5032RZI">
    <property type="taxonomic scope" value="Bacteria"/>
</dbReference>
<dbReference type="Proteomes" id="UP000001916">
    <property type="component" value="Chromosome"/>
</dbReference>
<organism evidence="2 3">
    <name type="scientific">Allomeiothermus silvanus (strain ATCC 700542 / DSM 9946 / NBRC 106475 / NCIMB 13440 / VI-R2)</name>
    <name type="common">Thermus silvanus</name>
    <dbReference type="NCBI Taxonomy" id="526227"/>
    <lineage>
        <taxon>Bacteria</taxon>
        <taxon>Thermotogati</taxon>
        <taxon>Deinococcota</taxon>
        <taxon>Deinococci</taxon>
        <taxon>Thermales</taxon>
        <taxon>Thermaceae</taxon>
        <taxon>Allomeiothermus</taxon>
    </lineage>
</organism>
<gene>
    <name evidence="2" type="ordered locus">Mesil_0380</name>
</gene>
<sequence>MDIEQQVLEALNLYVSRGAALNLLKRAIKAGGGAPLSPEDWVRLIEGPLMRELGQILPVRGVLPPFKAILAKLRSSPAPRNPTPSFAEEPETTPPLERVSLSNPTARQGLVQSLARLEGVAGVILETPYGREVRIQGLGPEFVRMVGTTHRLLVTRGSYSLFYTVLESAQLLIRPMEAGWIAVLARSEANLGTLMYRLRNIEGRQEIEDLG</sequence>
<keyword evidence="3" id="KW-1185">Reference proteome</keyword>